<gene>
    <name evidence="1" type="ORF">NM208_g6989</name>
</gene>
<protein>
    <submittedName>
        <fullName evidence="1">Uncharacterized protein</fullName>
    </submittedName>
</protein>
<dbReference type="EMBL" id="JANRMS010000686">
    <property type="protein sequence ID" value="KAJ3535789.1"/>
    <property type="molecule type" value="Genomic_DNA"/>
</dbReference>
<comment type="caution">
    <text evidence="1">The sequence shown here is derived from an EMBL/GenBank/DDBJ whole genome shotgun (WGS) entry which is preliminary data.</text>
</comment>
<keyword evidence="2" id="KW-1185">Reference proteome</keyword>
<reference evidence="1" key="1">
    <citation type="submission" date="2022-08" db="EMBL/GenBank/DDBJ databases">
        <title>Genome Sequence of Fusarium decemcellulare.</title>
        <authorList>
            <person name="Buettner E."/>
        </authorList>
    </citation>
    <scope>NUCLEOTIDE SEQUENCE</scope>
    <source>
        <strain evidence="1">Babe19</strain>
    </source>
</reference>
<accession>A0ACC1SAU4</accession>
<sequence>MTSPATERLIKNLADKKGGYECFTSLLWVNILNQTFPINDGDSWLYAPEFARDLGRCDLVIMQSKDDNAWPAQFQAIGLPFIAVEFKCAGVKSGDAEWKKAYAQMTSTMEYFLSERWYKSQTVYGIVAAGTKCALYQWDGSDENDGFRLMHEERPMLDLAKADEQKIILDLFGTMKITSPAGSHLIW</sequence>
<proteinExistence type="predicted"/>
<name>A0ACC1SAU4_9HYPO</name>
<evidence type="ECO:0000313" key="1">
    <source>
        <dbReference type="EMBL" id="KAJ3535789.1"/>
    </source>
</evidence>
<evidence type="ECO:0000313" key="2">
    <source>
        <dbReference type="Proteomes" id="UP001148629"/>
    </source>
</evidence>
<dbReference type="Proteomes" id="UP001148629">
    <property type="component" value="Unassembled WGS sequence"/>
</dbReference>
<organism evidence="1 2">
    <name type="scientific">Fusarium decemcellulare</name>
    <dbReference type="NCBI Taxonomy" id="57161"/>
    <lineage>
        <taxon>Eukaryota</taxon>
        <taxon>Fungi</taxon>
        <taxon>Dikarya</taxon>
        <taxon>Ascomycota</taxon>
        <taxon>Pezizomycotina</taxon>
        <taxon>Sordariomycetes</taxon>
        <taxon>Hypocreomycetidae</taxon>
        <taxon>Hypocreales</taxon>
        <taxon>Nectriaceae</taxon>
        <taxon>Fusarium</taxon>
        <taxon>Fusarium decemcellulare species complex</taxon>
    </lineage>
</organism>